<evidence type="ECO:0000259" key="1">
    <source>
        <dbReference type="Pfam" id="PF19974"/>
    </source>
</evidence>
<dbReference type="AlphaFoldDB" id="X1ICS0"/>
<dbReference type="EMBL" id="BARU01034738">
    <property type="protein sequence ID" value="GAH67045.1"/>
    <property type="molecule type" value="Genomic_DNA"/>
</dbReference>
<proteinExistence type="predicted"/>
<dbReference type="InterPro" id="IPR011009">
    <property type="entry name" value="Kinase-like_dom_sf"/>
</dbReference>
<name>X1ICS0_9ZZZZ</name>
<feature type="domain" description="Ternary complex associated" evidence="1">
    <location>
        <begin position="10"/>
        <end position="63"/>
    </location>
</feature>
<organism evidence="2">
    <name type="scientific">marine sediment metagenome</name>
    <dbReference type="NCBI Taxonomy" id="412755"/>
    <lineage>
        <taxon>unclassified sequences</taxon>
        <taxon>metagenomes</taxon>
        <taxon>ecological metagenomes</taxon>
    </lineage>
</organism>
<sequence>MTDIAISCETGRIHGDLNSNNILVAPSDTEIALIDFALMREDLPVLTDIAKLEVDLVFSVLDNSSAEVVDPDSVANWRVISLIF</sequence>
<evidence type="ECO:0000313" key="2">
    <source>
        <dbReference type="EMBL" id="GAH67045.1"/>
    </source>
</evidence>
<feature type="non-terminal residue" evidence="2">
    <location>
        <position position="84"/>
    </location>
</feature>
<comment type="caution">
    <text evidence="2">The sequence shown here is derived from an EMBL/GenBank/DDBJ whole genome shotgun (WGS) entry which is preliminary data.</text>
</comment>
<accession>X1ICS0</accession>
<dbReference type="InterPro" id="IPR045544">
    <property type="entry name" value="TCAD9"/>
</dbReference>
<dbReference type="SUPFAM" id="SSF56112">
    <property type="entry name" value="Protein kinase-like (PK-like)"/>
    <property type="match status" value="1"/>
</dbReference>
<dbReference type="Gene3D" id="1.10.510.10">
    <property type="entry name" value="Transferase(Phosphotransferase) domain 1"/>
    <property type="match status" value="1"/>
</dbReference>
<protein>
    <recommendedName>
        <fullName evidence="1">Ternary complex associated domain-containing protein</fullName>
    </recommendedName>
</protein>
<reference evidence="2" key="1">
    <citation type="journal article" date="2014" name="Front. Microbiol.">
        <title>High frequency of phylogenetically diverse reductive dehalogenase-homologous genes in deep subseafloor sedimentary metagenomes.</title>
        <authorList>
            <person name="Kawai M."/>
            <person name="Futagami T."/>
            <person name="Toyoda A."/>
            <person name="Takaki Y."/>
            <person name="Nishi S."/>
            <person name="Hori S."/>
            <person name="Arai W."/>
            <person name="Tsubouchi T."/>
            <person name="Morono Y."/>
            <person name="Uchiyama I."/>
            <person name="Ito T."/>
            <person name="Fujiyama A."/>
            <person name="Inagaki F."/>
            <person name="Takami H."/>
        </authorList>
    </citation>
    <scope>NUCLEOTIDE SEQUENCE</scope>
    <source>
        <strain evidence="2">Expedition CK06-06</strain>
    </source>
</reference>
<gene>
    <name evidence="2" type="ORF">S03H2_54480</name>
</gene>
<dbReference type="Pfam" id="PF19974">
    <property type="entry name" value="TCAD9"/>
    <property type="match status" value="1"/>
</dbReference>